<reference evidence="1 2" key="1">
    <citation type="journal article" date="2019" name="Int. J. Syst. Evol. Microbiol.">
        <title>The Global Catalogue of Microorganisms (GCM) 10K type strain sequencing project: providing services to taxonomists for standard genome sequencing and annotation.</title>
        <authorList>
            <consortium name="The Broad Institute Genomics Platform"/>
            <consortium name="The Broad Institute Genome Sequencing Center for Infectious Disease"/>
            <person name="Wu L."/>
            <person name="Ma J."/>
        </authorList>
    </citation>
    <scope>NUCLEOTIDE SEQUENCE [LARGE SCALE GENOMIC DNA]</scope>
    <source>
        <strain evidence="1 2">JCM 4823</strain>
    </source>
</reference>
<evidence type="ECO:0000313" key="2">
    <source>
        <dbReference type="Proteomes" id="UP001500442"/>
    </source>
</evidence>
<sequence>MHGVMIHHTVTSGSDRTVRLCHDGRPGLPGPLPQGVITKDGRVHLIGYGRANHAGLGDDDVLLMGFGLPAHDPDPATTGTLTNSKISLHTSTPEPALHGGWNQRMTWARAEKATRVAINSVVFRSSGQNLTTPGTYIKMTSRFLEPALLALGILAVRGRIKR</sequence>
<gene>
    <name evidence="1" type="ORF">GCM10010368_64390</name>
</gene>
<protein>
    <recommendedName>
        <fullName evidence="3">N-acetylmuramoyl-L-alanine amidase domain-containing protein</fullName>
    </recommendedName>
</protein>
<keyword evidence="2" id="KW-1185">Reference proteome</keyword>
<dbReference type="Proteomes" id="UP001500442">
    <property type="component" value="Unassembled WGS sequence"/>
</dbReference>
<evidence type="ECO:0008006" key="3">
    <source>
        <dbReference type="Google" id="ProtNLM"/>
    </source>
</evidence>
<organism evidence="1 2">
    <name type="scientific">Streptomyces roseiscleroticus</name>
    <dbReference type="NCBI Taxonomy" id="1972"/>
    <lineage>
        <taxon>Bacteria</taxon>
        <taxon>Bacillati</taxon>
        <taxon>Actinomycetota</taxon>
        <taxon>Actinomycetes</taxon>
        <taxon>Kitasatosporales</taxon>
        <taxon>Streptomycetaceae</taxon>
        <taxon>Streptomyces</taxon>
    </lineage>
</organism>
<name>A0ABN3F401_9ACTN</name>
<proteinExistence type="predicted"/>
<comment type="caution">
    <text evidence="1">The sequence shown here is derived from an EMBL/GenBank/DDBJ whole genome shotgun (WGS) entry which is preliminary data.</text>
</comment>
<dbReference type="EMBL" id="BAAASN010000028">
    <property type="protein sequence ID" value="GAA2284859.1"/>
    <property type="molecule type" value="Genomic_DNA"/>
</dbReference>
<accession>A0ABN3F401</accession>
<evidence type="ECO:0000313" key="1">
    <source>
        <dbReference type="EMBL" id="GAA2284859.1"/>
    </source>
</evidence>